<proteinExistence type="predicted"/>
<gene>
    <name evidence="1" type="ORF">ILUMI_02288</name>
</gene>
<organism evidence="1 2">
    <name type="scientific">Ignelater luminosus</name>
    <name type="common">Cucubano</name>
    <name type="synonym">Pyrophorus luminosus</name>
    <dbReference type="NCBI Taxonomy" id="2038154"/>
    <lineage>
        <taxon>Eukaryota</taxon>
        <taxon>Metazoa</taxon>
        <taxon>Ecdysozoa</taxon>
        <taxon>Arthropoda</taxon>
        <taxon>Hexapoda</taxon>
        <taxon>Insecta</taxon>
        <taxon>Pterygota</taxon>
        <taxon>Neoptera</taxon>
        <taxon>Endopterygota</taxon>
        <taxon>Coleoptera</taxon>
        <taxon>Polyphaga</taxon>
        <taxon>Elateriformia</taxon>
        <taxon>Elateroidea</taxon>
        <taxon>Elateridae</taxon>
        <taxon>Agrypninae</taxon>
        <taxon>Pyrophorini</taxon>
        <taxon>Ignelater</taxon>
    </lineage>
</organism>
<keyword evidence="2" id="KW-1185">Reference proteome</keyword>
<dbReference type="EMBL" id="VTPC01000911">
    <property type="protein sequence ID" value="KAF2903886.1"/>
    <property type="molecule type" value="Genomic_DNA"/>
</dbReference>
<dbReference type="Proteomes" id="UP000801492">
    <property type="component" value="Unassembled WGS sequence"/>
</dbReference>
<reference evidence="1" key="1">
    <citation type="submission" date="2019-08" db="EMBL/GenBank/DDBJ databases">
        <title>The genome of the North American firefly Photinus pyralis.</title>
        <authorList>
            <consortium name="Photinus pyralis genome working group"/>
            <person name="Fallon T.R."/>
            <person name="Sander Lower S.E."/>
            <person name="Weng J.-K."/>
        </authorList>
    </citation>
    <scope>NUCLEOTIDE SEQUENCE</scope>
    <source>
        <strain evidence="1">TRF0915ILg1</strain>
        <tissue evidence="1">Whole body</tissue>
    </source>
</reference>
<dbReference type="AlphaFoldDB" id="A0A8K0GLH4"/>
<evidence type="ECO:0000313" key="1">
    <source>
        <dbReference type="EMBL" id="KAF2903886.1"/>
    </source>
</evidence>
<protein>
    <submittedName>
        <fullName evidence="1">Uncharacterized protein</fullName>
    </submittedName>
</protein>
<name>A0A8K0GLH4_IGNLU</name>
<accession>A0A8K0GLH4</accession>
<comment type="caution">
    <text evidence="1">The sequence shown here is derived from an EMBL/GenBank/DDBJ whole genome shotgun (WGS) entry which is preliminary data.</text>
</comment>
<sequence length="129" mass="14783">MAGVDKVVIEKLSGVYNWGKWKISISLLLKKHNLIDIVNGDRDKPVLPTAGASDATYLTDLKKWKSDDAETMLHIMTTLDERHQFCSKQRLDRLLKEFFRWDRAATEDTATHGAKLQKHFSELNSALKK</sequence>
<evidence type="ECO:0000313" key="2">
    <source>
        <dbReference type="Proteomes" id="UP000801492"/>
    </source>
</evidence>
<dbReference type="OrthoDB" id="6431046at2759"/>